<gene>
    <name evidence="1" type="ORF">Pta02_59990</name>
</gene>
<sequence>MPICKRRESEPQGGTPNVLIVTVCNERQTMFSVLSPRRIAAVAAGAVLLSLTAACGAGSNTALCNEAQKLFTDYSSNAATISGDLAKFNEANQKFSADLKALAAKADGELASALNDFSATWGALKIDPNNPAGAASAVQDLGTKAQQATTKLASACS</sequence>
<dbReference type="Proteomes" id="UP000634476">
    <property type="component" value="Unassembled WGS sequence"/>
</dbReference>
<comment type="caution">
    <text evidence="1">The sequence shown here is derived from an EMBL/GenBank/DDBJ whole genome shotgun (WGS) entry which is preliminary data.</text>
</comment>
<dbReference type="EMBL" id="BOOK01000045">
    <property type="protein sequence ID" value="GII03991.1"/>
    <property type="molecule type" value="Genomic_DNA"/>
</dbReference>
<name>A0A8J3T3Z9_9ACTN</name>
<reference evidence="1" key="1">
    <citation type="submission" date="2021-01" db="EMBL/GenBank/DDBJ databases">
        <title>Whole genome shotgun sequence of Planobispora takensis NBRC 109077.</title>
        <authorList>
            <person name="Komaki H."/>
            <person name="Tamura T."/>
        </authorList>
    </citation>
    <scope>NUCLEOTIDE SEQUENCE</scope>
    <source>
        <strain evidence="1">NBRC 109077</strain>
    </source>
</reference>
<evidence type="ECO:0000313" key="1">
    <source>
        <dbReference type="EMBL" id="GII03991.1"/>
    </source>
</evidence>
<proteinExistence type="predicted"/>
<protein>
    <submittedName>
        <fullName evidence="1">Uncharacterized protein</fullName>
    </submittedName>
</protein>
<accession>A0A8J3T3Z9</accession>
<dbReference type="AlphaFoldDB" id="A0A8J3T3Z9"/>
<evidence type="ECO:0000313" key="2">
    <source>
        <dbReference type="Proteomes" id="UP000634476"/>
    </source>
</evidence>
<organism evidence="1 2">
    <name type="scientific">Planobispora takensis</name>
    <dbReference type="NCBI Taxonomy" id="1367882"/>
    <lineage>
        <taxon>Bacteria</taxon>
        <taxon>Bacillati</taxon>
        <taxon>Actinomycetota</taxon>
        <taxon>Actinomycetes</taxon>
        <taxon>Streptosporangiales</taxon>
        <taxon>Streptosporangiaceae</taxon>
        <taxon>Planobispora</taxon>
    </lineage>
</organism>
<keyword evidence="2" id="KW-1185">Reference proteome</keyword>